<reference evidence="2 3" key="1">
    <citation type="journal article" date="2018" name="Mycol. Prog.">
        <title>Coniella lustricola, a new species from submerged detritus.</title>
        <authorList>
            <person name="Raudabaugh D.B."/>
            <person name="Iturriaga T."/>
            <person name="Carver A."/>
            <person name="Mondo S."/>
            <person name="Pangilinan J."/>
            <person name="Lipzen A."/>
            <person name="He G."/>
            <person name="Amirebrahimi M."/>
            <person name="Grigoriev I.V."/>
            <person name="Miller A.N."/>
        </authorList>
    </citation>
    <scope>NUCLEOTIDE SEQUENCE [LARGE SCALE GENOMIC DNA]</scope>
    <source>
        <strain evidence="2 3">B22-T-1</strain>
    </source>
</reference>
<evidence type="ECO:0000256" key="1">
    <source>
        <dbReference type="SAM" id="MobiDB-lite"/>
    </source>
</evidence>
<feature type="compositionally biased region" description="Basic residues" evidence="1">
    <location>
        <begin position="1"/>
        <end position="11"/>
    </location>
</feature>
<gene>
    <name evidence="2" type="ORF">BD289DRAFT_456827</name>
</gene>
<feature type="compositionally biased region" description="Low complexity" evidence="1">
    <location>
        <begin position="15"/>
        <end position="27"/>
    </location>
</feature>
<dbReference type="Proteomes" id="UP000241462">
    <property type="component" value="Unassembled WGS sequence"/>
</dbReference>
<dbReference type="EMBL" id="KZ678681">
    <property type="protein sequence ID" value="PSR76983.1"/>
    <property type="molecule type" value="Genomic_DNA"/>
</dbReference>
<feature type="compositionally biased region" description="Basic and acidic residues" evidence="1">
    <location>
        <begin position="76"/>
        <end position="90"/>
    </location>
</feature>
<keyword evidence="3" id="KW-1185">Reference proteome</keyword>
<organism evidence="2 3">
    <name type="scientific">Coniella lustricola</name>
    <dbReference type="NCBI Taxonomy" id="2025994"/>
    <lineage>
        <taxon>Eukaryota</taxon>
        <taxon>Fungi</taxon>
        <taxon>Dikarya</taxon>
        <taxon>Ascomycota</taxon>
        <taxon>Pezizomycotina</taxon>
        <taxon>Sordariomycetes</taxon>
        <taxon>Sordariomycetidae</taxon>
        <taxon>Diaporthales</taxon>
        <taxon>Schizoparmaceae</taxon>
        <taxon>Coniella</taxon>
    </lineage>
</organism>
<feature type="region of interest" description="Disordered" evidence="1">
    <location>
        <begin position="1"/>
        <end position="179"/>
    </location>
</feature>
<feature type="compositionally biased region" description="Low complexity" evidence="1">
    <location>
        <begin position="157"/>
        <end position="179"/>
    </location>
</feature>
<protein>
    <submittedName>
        <fullName evidence="2">Uncharacterized protein</fullName>
    </submittedName>
</protein>
<name>A0A2T2ZUB6_9PEZI</name>
<dbReference type="OrthoDB" id="5224203at2759"/>
<evidence type="ECO:0000313" key="3">
    <source>
        <dbReference type="Proteomes" id="UP000241462"/>
    </source>
</evidence>
<dbReference type="InParanoid" id="A0A2T2ZUB6"/>
<dbReference type="AlphaFoldDB" id="A0A2T2ZUB6"/>
<evidence type="ECO:0000313" key="2">
    <source>
        <dbReference type="EMBL" id="PSR76983.1"/>
    </source>
</evidence>
<accession>A0A2T2ZUB6</accession>
<feature type="compositionally biased region" description="Basic residues" evidence="1">
    <location>
        <begin position="100"/>
        <end position="109"/>
    </location>
</feature>
<feature type="region of interest" description="Disordered" evidence="1">
    <location>
        <begin position="194"/>
        <end position="228"/>
    </location>
</feature>
<sequence length="228" mass="24086">MDTLKKIIHPHKSSETSTSSSSNTTSELPPSARSNAETTVALGNEPNRTSADQLAANAPFDNNTNTHGHHNTHQHHAYEQHEHHNIHDHNTGALNEHQNKHPRVGHHHPRQDVGATGLPPNHQPRENFTSSGAGLGAAGVGAEAAATTQHHRHGHHSQQQQQQQQQPLGMTGADAGAGANATANIRGDKIAQAEAGNNFPGTNPHPAHSALGNRGADGETGMLMPGQE</sequence>
<proteinExistence type="predicted"/>